<reference evidence="2" key="1">
    <citation type="journal article" date="2012" name="PLoS ONE">
        <title>Gene sets for utilization of primary and secondary nutrition supplies in the distal gut of endangered iberian lynx.</title>
        <authorList>
            <person name="Alcaide M."/>
            <person name="Messina E."/>
            <person name="Richter M."/>
            <person name="Bargiela R."/>
            <person name="Peplies J."/>
            <person name="Huws S.A."/>
            <person name="Newbold C.J."/>
            <person name="Golyshin P.N."/>
            <person name="Simon M.A."/>
            <person name="Lopez G."/>
            <person name="Yakimov M.M."/>
            <person name="Ferrer M."/>
        </authorList>
    </citation>
    <scope>NUCLEOTIDE SEQUENCE</scope>
</reference>
<dbReference type="AlphaFoldDB" id="J9GK28"/>
<gene>
    <name evidence="2" type="ORF">EVA_03791</name>
</gene>
<protein>
    <submittedName>
        <fullName evidence="2">Uncharacterized protein</fullName>
    </submittedName>
</protein>
<keyword evidence="1" id="KW-0472">Membrane</keyword>
<organism evidence="2">
    <name type="scientific">gut metagenome</name>
    <dbReference type="NCBI Taxonomy" id="749906"/>
    <lineage>
        <taxon>unclassified sequences</taxon>
        <taxon>metagenomes</taxon>
        <taxon>organismal metagenomes</taxon>
    </lineage>
</organism>
<dbReference type="EMBL" id="AMCI01000707">
    <property type="protein sequence ID" value="EJX08092.1"/>
    <property type="molecule type" value="Genomic_DNA"/>
</dbReference>
<keyword evidence="1" id="KW-1133">Transmembrane helix</keyword>
<accession>J9GK28</accession>
<feature type="transmembrane region" description="Helical" evidence="1">
    <location>
        <begin position="12"/>
        <end position="32"/>
    </location>
</feature>
<sequence>MIFLLYKDDKSAGLVLIGLWLMLNFSLITSLIGSASAYMLPLVLFLLGGVMYWLSSR</sequence>
<evidence type="ECO:0000313" key="2">
    <source>
        <dbReference type="EMBL" id="EJX08092.1"/>
    </source>
</evidence>
<keyword evidence="1" id="KW-0812">Transmembrane</keyword>
<comment type="caution">
    <text evidence="2">The sequence shown here is derived from an EMBL/GenBank/DDBJ whole genome shotgun (WGS) entry which is preliminary data.</text>
</comment>
<name>J9GK28_9ZZZZ</name>
<feature type="transmembrane region" description="Helical" evidence="1">
    <location>
        <begin position="38"/>
        <end position="55"/>
    </location>
</feature>
<proteinExistence type="predicted"/>
<evidence type="ECO:0000256" key="1">
    <source>
        <dbReference type="SAM" id="Phobius"/>
    </source>
</evidence>